<keyword evidence="4 5" id="KW-0687">Ribonucleoprotein</keyword>
<evidence type="ECO:0000259" key="8">
    <source>
        <dbReference type="Pfam" id="PF14693"/>
    </source>
</evidence>
<dbReference type="InterPro" id="IPR011035">
    <property type="entry name" value="Ribosomal_bL25/Gln-tRNA_synth"/>
</dbReference>
<dbReference type="NCBIfam" id="TIGR00731">
    <property type="entry name" value="bL25_bact_ctc"/>
    <property type="match status" value="1"/>
</dbReference>
<evidence type="ECO:0000313" key="9">
    <source>
        <dbReference type="EMBL" id="KKT56911.1"/>
    </source>
</evidence>
<gene>
    <name evidence="5" type="primary">rplY</name>
    <name evidence="5" type="synonym">ctc</name>
    <name evidence="9" type="ORF">UW49_C0011G0019</name>
</gene>
<dbReference type="InterPro" id="IPR020930">
    <property type="entry name" value="Ribosomal_uL5_bac-type"/>
</dbReference>
<dbReference type="InterPro" id="IPR020056">
    <property type="entry name" value="Rbsml_bL25/Gln-tRNA_synth_N"/>
</dbReference>
<evidence type="ECO:0000256" key="4">
    <source>
        <dbReference type="ARBA" id="ARBA00023274"/>
    </source>
</evidence>
<dbReference type="GO" id="GO:0022625">
    <property type="term" value="C:cytosolic large ribosomal subunit"/>
    <property type="evidence" value="ECO:0007669"/>
    <property type="project" value="TreeGrafter"/>
</dbReference>
<dbReference type="Gene3D" id="2.40.240.10">
    <property type="entry name" value="Ribosomal Protein L25, Chain P"/>
    <property type="match status" value="1"/>
</dbReference>
<protein>
    <recommendedName>
        <fullName evidence="5">Large ribosomal subunit protein bL25</fullName>
    </recommendedName>
    <alternativeName>
        <fullName evidence="5">General stress protein CTC</fullName>
    </alternativeName>
</protein>
<dbReference type="InterPro" id="IPR020057">
    <property type="entry name" value="Ribosomal_bL25_b-dom"/>
</dbReference>
<name>A0A0G1IBW7_9BACT</name>
<dbReference type="CDD" id="cd00495">
    <property type="entry name" value="Ribosomal_L25_TL5_CTC"/>
    <property type="match status" value="1"/>
</dbReference>
<keyword evidence="2 5" id="KW-0694">RNA-binding</keyword>
<dbReference type="InterPro" id="IPR037121">
    <property type="entry name" value="Ribosomal_bL25_C"/>
</dbReference>
<sequence length="225" mass="24730">MQSIVAEKRDILGKKVRNLRKQGFLPAVVYGGGKSAEPITIKESEFLKLWKSAGESTVVELDIGKEKKNVLIHDVDIDPIKDNPTHVDFYVVDMTKKIHVDVALEFIGESDAVKIGGILVKVLHSLKVEALPKDLPHSISIDISRLKAAGDSIMVKDVKIPKEVKVSDNPEETVAMVEAPRAEEEKEVEETATPSLESIEVVGKKPKVEAKETTEDEKSASSKNE</sequence>
<dbReference type="Proteomes" id="UP000033977">
    <property type="component" value="Unassembled WGS sequence"/>
</dbReference>
<dbReference type="SUPFAM" id="SSF50715">
    <property type="entry name" value="Ribosomal protein L25-like"/>
    <property type="match status" value="1"/>
</dbReference>
<evidence type="ECO:0000256" key="2">
    <source>
        <dbReference type="ARBA" id="ARBA00022884"/>
    </source>
</evidence>
<dbReference type="PANTHER" id="PTHR33284">
    <property type="entry name" value="RIBOSOMAL PROTEIN L25/GLN-TRNA SYNTHETASE, ANTI-CODON-BINDING DOMAIN-CONTAINING PROTEIN"/>
    <property type="match status" value="1"/>
</dbReference>
<dbReference type="Pfam" id="PF01386">
    <property type="entry name" value="Ribosomal_L25p"/>
    <property type="match status" value="1"/>
</dbReference>
<keyword evidence="3 5" id="KW-0689">Ribosomal protein</keyword>
<dbReference type="GO" id="GO:0006412">
    <property type="term" value="P:translation"/>
    <property type="evidence" value="ECO:0007669"/>
    <property type="project" value="UniProtKB-UniRule"/>
</dbReference>
<accession>A0A0G1IBW7</accession>
<comment type="similarity">
    <text evidence="5">Belongs to the bacterial ribosomal protein bL25 family. CTC subfamily.</text>
</comment>
<dbReference type="AlphaFoldDB" id="A0A0G1IBW7"/>
<proteinExistence type="inferred from homology"/>
<dbReference type="InterPro" id="IPR029751">
    <property type="entry name" value="Ribosomal_L25_dom"/>
</dbReference>
<evidence type="ECO:0000259" key="7">
    <source>
        <dbReference type="Pfam" id="PF01386"/>
    </source>
</evidence>
<feature type="region of interest" description="Disordered" evidence="6">
    <location>
        <begin position="202"/>
        <end position="225"/>
    </location>
</feature>
<dbReference type="Pfam" id="PF14693">
    <property type="entry name" value="Ribosomal_TL5_C"/>
    <property type="match status" value="1"/>
</dbReference>
<dbReference type="HAMAP" id="MF_01334">
    <property type="entry name" value="Ribosomal_bL25_CTC"/>
    <property type="match status" value="1"/>
</dbReference>
<comment type="function">
    <text evidence="5">This is one of the proteins that binds to the 5S RNA in the ribosome where it forms part of the central protuberance.</text>
</comment>
<dbReference type="Gene3D" id="2.170.120.20">
    <property type="entry name" value="Ribosomal protein L25, beta domain"/>
    <property type="match status" value="1"/>
</dbReference>
<dbReference type="GO" id="GO:0003735">
    <property type="term" value="F:structural constituent of ribosome"/>
    <property type="evidence" value="ECO:0007669"/>
    <property type="project" value="InterPro"/>
</dbReference>
<reference evidence="9 10" key="1">
    <citation type="journal article" date="2015" name="Nature">
        <title>rRNA introns, odd ribosomes, and small enigmatic genomes across a large radiation of phyla.</title>
        <authorList>
            <person name="Brown C.T."/>
            <person name="Hug L.A."/>
            <person name="Thomas B.C."/>
            <person name="Sharon I."/>
            <person name="Castelle C.J."/>
            <person name="Singh A."/>
            <person name="Wilkins M.J."/>
            <person name="Williams K.H."/>
            <person name="Banfield J.F."/>
        </authorList>
    </citation>
    <scope>NUCLEOTIDE SEQUENCE [LARGE SCALE GENOMIC DNA]</scope>
</reference>
<comment type="caution">
    <text evidence="9">The sequence shown here is derived from an EMBL/GenBank/DDBJ whole genome shotgun (WGS) entry which is preliminary data.</text>
</comment>
<dbReference type="PANTHER" id="PTHR33284:SF1">
    <property type="entry name" value="RIBOSOMAL PROTEIN L25_GLN-TRNA SYNTHETASE, ANTI-CODON-BINDING DOMAIN-CONTAINING PROTEIN"/>
    <property type="match status" value="1"/>
</dbReference>
<evidence type="ECO:0000256" key="3">
    <source>
        <dbReference type="ARBA" id="ARBA00022980"/>
    </source>
</evidence>
<dbReference type="InterPro" id="IPR001021">
    <property type="entry name" value="Ribosomal_bL25_long"/>
</dbReference>
<evidence type="ECO:0000256" key="5">
    <source>
        <dbReference type="HAMAP-Rule" id="MF_01334"/>
    </source>
</evidence>
<feature type="domain" description="Large ribosomal subunit protein bL25 beta" evidence="8">
    <location>
        <begin position="97"/>
        <end position="181"/>
    </location>
</feature>
<dbReference type="EMBL" id="LCIN01000011">
    <property type="protein sequence ID" value="KKT56911.1"/>
    <property type="molecule type" value="Genomic_DNA"/>
</dbReference>
<feature type="domain" description="Large ribosomal subunit protein bL25 L25" evidence="7">
    <location>
        <begin position="5"/>
        <end position="89"/>
    </location>
</feature>
<evidence type="ECO:0000256" key="1">
    <source>
        <dbReference type="ARBA" id="ARBA00022730"/>
    </source>
</evidence>
<dbReference type="GO" id="GO:0008097">
    <property type="term" value="F:5S rRNA binding"/>
    <property type="evidence" value="ECO:0007669"/>
    <property type="project" value="InterPro"/>
</dbReference>
<evidence type="ECO:0000313" key="10">
    <source>
        <dbReference type="Proteomes" id="UP000033977"/>
    </source>
</evidence>
<evidence type="ECO:0000256" key="6">
    <source>
        <dbReference type="SAM" id="MobiDB-lite"/>
    </source>
</evidence>
<keyword evidence="1 5" id="KW-0699">rRNA-binding</keyword>
<comment type="subunit">
    <text evidence="5">Part of the 50S ribosomal subunit; part of the 5S rRNA/L5/L18/L25 subcomplex. Contacts the 5S rRNA. Binds to the 5S rRNA independently of L5 and L18.</text>
</comment>
<organism evidence="9 10">
    <name type="scientific">Candidatus Giovannonibacteria bacterium GW2011_GWB1_44_23</name>
    <dbReference type="NCBI Taxonomy" id="1618652"/>
    <lineage>
        <taxon>Bacteria</taxon>
        <taxon>Candidatus Giovannoniibacteriota</taxon>
    </lineage>
</organism>